<evidence type="ECO:0000313" key="2">
    <source>
        <dbReference type="EMBL" id="GEK18949.1"/>
    </source>
</evidence>
<evidence type="ECO:0000313" key="3">
    <source>
        <dbReference type="Proteomes" id="UP000321386"/>
    </source>
</evidence>
<keyword evidence="3" id="KW-1185">Reference proteome</keyword>
<reference evidence="2 3" key="1">
    <citation type="submission" date="2019-07" db="EMBL/GenBank/DDBJ databases">
        <title>Whole genome shotgun sequence of Cellulomonas persica NBRC 101101.</title>
        <authorList>
            <person name="Hosoyama A."/>
            <person name="Uohara A."/>
            <person name="Ohji S."/>
            <person name="Ichikawa N."/>
        </authorList>
    </citation>
    <scope>NUCLEOTIDE SEQUENCE [LARGE SCALE GENOMIC DNA]</scope>
    <source>
        <strain evidence="2 3">NBRC 101101</strain>
    </source>
</reference>
<gene>
    <name evidence="2" type="ORF">CPE01_26820</name>
</gene>
<proteinExistence type="predicted"/>
<evidence type="ECO:0000256" key="1">
    <source>
        <dbReference type="SAM" id="MobiDB-lite"/>
    </source>
</evidence>
<feature type="region of interest" description="Disordered" evidence="1">
    <location>
        <begin position="1"/>
        <end position="22"/>
    </location>
</feature>
<dbReference type="Proteomes" id="UP000321386">
    <property type="component" value="Unassembled WGS sequence"/>
</dbReference>
<dbReference type="AlphaFoldDB" id="A0A510UWM2"/>
<organism evidence="2 3">
    <name type="scientific">Cellulomonas persica</name>
    <dbReference type="NCBI Taxonomy" id="76861"/>
    <lineage>
        <taxon>Bacteria</taxon>
        <taxon>Bacillati</taxon>
        <taxon>Actinomycetota</taxon>
        <taxon>Actinomycetes</taxon>
        <taxon>Micrococcales</taxon>
        <taxon>Cellulomonadaceae</taxon>
        <taxon>Cellulomonas</taxon>
    </lineage>
</organism>
<protein>
    <submittedName>
        <fullName evidence="2">Uncharacterized protein</fullName>
    </submittedName>
</protein>
<dbReference type="EMBL" id="BJUA01000015">
    <property type="protein sequence ID" value="GEK18949.1"/>
    <property type="molecule type" value="Genomic_DNA"/>
</dbReference>
<comment type="caution">
    <text evidence="2">The sequence shown here is derived from an EMBL/GenBank/DDBJ whole genome shotgun (WGS) entry which is preliminary data.</text>
</comment>
<accession>A0A510UWM2</accession>
<sequence>MNTIDPTDPSIGTRFDRTPLTPSDGWISGGGCITTWPVGTGGGPACTFRSATIDMGLPAARRVPVFDRRRNATGKPGDPDP</sequence>
<name>A0A510UWM2_9CELL</name>